<keyword evidence="11 13" id="KW-0472">Membrane</keyword>
<accession>A0AAD8URP3</accession>
<keyword evidence="6 14" id="KW-0732">Signal</keyword>
<dbReference type="CDD" id="cd13899">
    <property type="entry name" value="CuRO_3_Fet3p"/>
    <property type="match status" value="1"/>
</dbReference>
<dbReference type="AlphaFoldDB" id="A0AAD8URP3"/>
<dbReference type="InterPro" id="IPR002355">
    <property type="entry name" value="Cu_oxidase_Cu_BS"/>
</dbReference>
<dbReference type="CDD" id="cd13851">
    <property type="entry name" value="CuRO_1_Fet3p"/>
    <property type="match status" value="1"/>
</dbReference>
<keyword evidence="7" id="KW-0677">Repeat</keyword>
<dbReference type="InterPro" id="IPR001117">
    <property type="entry name" value="Cu-oxidase_2nd"/>
</dbReference>
<dbReference type="PROSITE" id="PS00080">
    <property type="entry name" value="MULTICOPPER_OXIDASE2"/>
    <property type="match status" value="1"/>
</dbReference>
<protein>
    <submittedName>
        <fullName evidence="18">Iron transport multicopper oxidase FET3</fullName>
    </submittedName>
</protein>
<keyword evidence="12" id="KW-0325">Glycoprotein</keyword>
<dbReference type="GO" id="GO:0010106">
    <property type="term" value="P:cellular response to iron ion starvation"/>
    <property type="evidence" value="ECO:0007669"/>
    <property type="project" value="TreeGrafter"/>
</dbReference>
<dbReference type="GO" id="GO:0033573">
    <property type="term" value="C:high-affinity iron permease complex"/>
    <property type="evidence" value="ECO:0007669"/>
    <property type="project" value="TreeGrafter"/>
</dbReference>
<dbReference type="GeneID" id="85388680"/>
<evidence type="ECO:0000256" key="9">
    <source>
        <dbReference type="ARBA" id="ARBA00023002"/>
    </source>
</evidence>
<evidence type="ECO:0000256" key="4">
    <source>
        <dbReference type="ARBA" id="ARBA00022692"/>
    </source>
</evidence>
<dbReference type="InterPro" id="IPR011706">
    <property type="entry name" value="Cu-oxidase_C"/>
</dbReference>
<dbReference type="Pfam" id="PF00394">
    <property type="entry name" value="Cu-oxidase"/>
    <property type="match status" value="1"/>
</dbReference>
<keyword evidence="10" id="KW-0186">Copper</keyword>
<feature type="transmembrane region" description="Helical" evidence="13">
    <location>
        <begin position="559"/>
        <end position="581"/>
    </location>
</feature>
<evidence type="ECO:0000256" key="8">
    <source>
        <dbReference type="ARBA" id="ARBA00022989"/>
    </source>
</evidence>
<dbReference type="PROSITE" id="PS00079">
    <property type="entry name" value="MULTICOPPER_OXIDASE1"/>
    <property type="match status" value="1"/>
</dbReference>
<keyword evidence="8 13" id="KW-1133">Transmembrane helix</keyword>
<keyword evidence="4 13" id="KW-0812">Transmembrane</keyword>
<dbReference type="Proteomes" id="UP001244207">
    <property type="component" value="Unassembled WGS sequence"/>
</dbReference>
<name>A0AAD8URP3_GLOAC</name>
<keyword evidence="19" id="KW-1185">Reference proteome</keyword>
<dbReference type="InterPro" id="IPR033138">
    <property type="entry name" value="Cu_oxidase_CS"/>
</dbReference>
<dbReference type="InterPro" id="IPR011707">
    <property type="entry name" value="Cu-oxidase-like_N"/>
</dbReference>
<dbReference type="Gene3D" id="2.60.40.420">
    <property type="entry name" value="Cupredoxins - blue copper proteins"/>
    <property type="match status" value="3"/>
</dbReference>
<dbReference type="SUPFAM" id="SSF49503">
    <property type="entry name" value="Cupredoxins"/>
    <property type="match status" value="3"/>
</dbReference>
<evidence type="ECO:0000256" key="6">
    <source>
        <dbReference type="ARBA" id="ARBA00022729"/>
    </source>
</evidence>
<dbReference type="PANTHER" id="PTHR11709:SF361">
    <property type="entry name" value="IRON TRANSPORT MULTICOPPER OXIDASE FET3"/>
    <property type="match status" value="1"/>
</dbReference>
<dbReference type="GO" id="GO:0033215">
    <property type="term" value="P:reductive iron assimilation"/>
    <property type="evidence" value="ECO:0007669"/>
    <property type="project" value="TreeGrafter"/>
</dbReference>
<organism evidence="18 19">
    <name type="scientific">Glomerella acutata</name>
    <name type="common">Colletotrichum acutatum</name>
    <dbReference type="NCBI Taxonomy" id="27357"/>
    <lineage>
        <taxon>Eukaryota</taxon>
        <taxon>Fungi</taxon>
        <taxon>Dikarya</taxon>
        <taxon>Ascomycota</taxon>
        <taxon>Pezizomycotina</taxon>
        <taxon>Sordariomycetes</taxon>
        <taxon>Hypocreomycetidae</taxon>
        <taxon>Glomerellales</taxon>
        <taxon>Glomerellaceae</taxon>
        <taxon>Colletotrichum</taxon>
        <taxon>Colletotrichum acutatum species complex</taxon>
    </lineage>
</organism>
<evidence type="ECO:0000256" key="10">
    <source>
        <dbReference type="ARBA" id="ARBA00023008"/>
    </source>
</evidence>
<dbReference type="GO" id="GO:0005507">
    <property type="term" value="F:copper ion binding"/>
    <property type="evidence" value="ECO:0007669"/>
    <property type="project" value="InterPro"/>
</dbReference>
<comment type="subcellular location">
    <subcellularLocation>
        <location evidence="1">Cell membrane</location>
        <topology evidence="1">Single-pass membrane protein</topology>
    </subcellularLocation>
</comment>
<dbReference type="EMBL" id="JAHMHS010000035">
    <property type="protein sequence ID" value="KAK1726101.1"/>
    <property type="molecule type" value="Genomic_DNA"/>
</dbReference>
<dbReference type="GO" id="GO:0004322">
    <property type="term" value="F:ferroxidase activity"/>
    <property type="evidence" value="ECO:0007669"/>
    <property type="project" value="TreeGrafter"/>
</dbReference>
<evidence type="ECO:0000256" key="13">
    <source>
        <dbReference type="SAM" id="Phobius"/>
    </source>
</evidence>
<evidence type="ECO:0000313" key="19">
    <source>
        <dbReference type="Proteomes" id="UP001244207"/>
    </source>
</evidence>
<evidence type="ECO:0000256" key="5">
    <source>
        <dbReference type="ARBA" id="ARBA00022723"/>
    </source>
</evidence>
<evidence type="ECO:0000256" key="7">
    <source>
        <dbReference type="ARBA" id="ARBA00022737"/>
    </source>
</evidence>
<keyword evidence="9" id="KW-0560">Oxidoreductase</keyword>
<evidence type="ECO:0000256" key="14">
    <source>
        <dbReference type="SAM" id="SignalP"/>
    </source>
</evidence>
<dbReference type="InterPro" id="IPR044130">
    <property type="entry name" value="CuRO_2_Fet3-like"/>
</dbReference>
<feature type="signal peptide" evidence="14">
    <location>
        <begin position="1"/>
        <end position="26"/>
    </location>
</feature>
<feature type="domain" description="Plastocyanin-like" evidence="15">
    <location>
        <begin position="160"/>
        <end position="306"/>
    </location>
</feature>
<keyword evidence="3" id="KW-1003">Cell membrane</keyword>
<evidence type="ECO:0000256" key="2">
    <source>
        <dbReference type="ARBA" id="ARBA00010609"/>
    </source>
</evidence>
<dbReference type="CDD" id="cd13877">
    <property type="entry name" value="CuRO_2_Fet3p_like"/>
    <property type="match status" value="1"/>
</dbReference>
<sequence>MAFSSSTSALLARVAALTLLISTALAKTIELDWNIGWVLSNPDGAFDKPTIGVNGQWPLPLIEATKGDRLVLTVHNHLGNASTSLHFHGLFQNGTNHMDGAVGVTQCAIPPGSSFTYDFKFDQVGIYWYHAHNDGTYPEGLRGPLLIHDPKGPYEGKYDEELVLTLSDWYHQSTRTLIKELISVENPTGAEPVPNAALLNDTQNLQVKVQPGKTYLIRMVNIGAFASQYIWFEGHTLRVVEVDGVWTEEAEAEMLYIAPAQRYSVLLTTKKDASENFAIVGSMDEELFDVIPDGQDSNVTGWLVYDDKKPLPEPATVDEFDPFDDFELVPFDKQEIYDKVDYSFELSVKMDNLADGANYAFFNDKTYVLPKVPSLYSALTVGADNAANPQVYGTNSIAHVLKHNEIIQIVLNNEDDGKHPFHLHGHQFQVVHRSEEDAGAFSNSSTDVAGFPRYPVRRDTLIVEGNGNFVIRFKANNPGVWLFHCHIEWHMDQGLIATIIEAPDVLQGLDLPRDHLEVCRAAGVPTKGNAAGNIKDVLDLTGENRPVGPLPEGFTPKGYVAMFFSCVAAFMGLAVISWYVFSPTMRTLPWLECVLTLRLGTVFWNLISSRALRILVPMRETEMSKRHLSEQNYVHMHIYTCHT</sequence>
<reference evidence="18" key="1">
    <citation type="submission" date="2021-12" db="EMBL/GenBank/DDBJ databases">
        <title>Comparative genomics, transcriptomics and evolutionary studies reveal genomic signatures of adaptation to plant cell wall in hemibiotrophic fungi.</title>
        <authorList>
            <consortium name="DOE Joint Genome Institute"/>
            <person name="Baroncelli R."/>
            <person name="Diaz J.F."/>
            <person name="Benocci T."/>
            <person name="Peng M."/>
            <person name="Battaglia E."/>
            <person name="Haridas S."/>
            <person name="Andreopoulos W."/>
            <person name="Labutti K."/>
            <person name="Pangilinan J."/>
            <person name="Floch G.L."/>
            <person name="Makela M.R."/>
            <person name="Henrissat B."/>
            <person name="Grigoriev I.V."/>
            <person name="Crouch J.A."/>
            <person name="De Vries R.P."/>
            <person name="Sukno S.A."/>
            <person name="Thon M.R."/>
        </authorList>
    </citation>
    <scope>NUCLEOTIDE SEQUENCE</scope>
    <source>
        <strain evidence="18">CBS 112980</strain>
    </source>
</reference>
<dbReference type="PANTHER" id="PTHR11709">
    <property type="entry name" value="MULTI-COPPER OXIDASE"/>
    <property type="match status" value="1"/>
</dbReference>
<evidence type="ECO:0000256" key="11">
    <source>
        <dbReference type="ARBA" id="ARBA00023136"/>
    </source>
</evidence>
<evidence type="ECO:0000259" key="17">
    <source>
        <dbReference type="Pfam" id="PF07732"/>
    </source>
</evidence>
<evidence type="ECO:0000259" key="15">
    <source>
        <dbReference type="Pfam" id="PF00394"/>
    </source>
</evidence>
<dbReference type="InterPro" id="IPR045087">
    <property type="entry name" value="Cu-oxidase_fam"/>
</dbReference>
<evidence type="ECO:0000256" key="3">
    <source>
        <dbReference type="ARBA" id="ARBA00022475"/>
    </source>
</evidence>
<dbReference type="FunFam" id="2.60.40.420:FF:000025">
    <property type="entry name" value="FET5p Multicopper oxidase"/>
    <property type="match status" value="1"/>
</dbReference>
<feature type="domain" description="Plastocyanin-like" evidence="16">
    <location>
        <begin position="369"/>
        <end position="504"/>
    </location>
</feature>
<dbReference type="RefSeq" id="XP_060366156.1">
    <property type="nucleotide sequence ID" value="XM_060504781.1"/>
</dbReference>
<feature type="chain" id="PRO_5041979924" evidence="14">
    <location>
        <begin position="27"/>
        <end position="643"/>
    </location>
</feature>
<evidence type="ECO:0000256" key="1">
    <source>
        <dbReference type="ARBA" id="ARBA00004162"/>
    </source>
</evidence>
<comment type="caution">
    <text evidence="18">The sequence shown here is derived from an EMBL/GenBank/DDBJ whole genome shotgun (WGS) entry which is preliminary data.</text>
</comment>
<comment type="similarity">
    <text evidence="2">Belongs to the multicopper oxidase family.</text>
</comment>
<gene>
    <name evidence="18" type="ORF">BDZ83DRAFT_575155</name>
</gene>
<dbReference type="InterPro" id="IPR008972">
    <property type="entry name" value="Cupredoxin"/>
</dbReference>
<feature type="domain" description="Plastocyanin-like" evidence="17">
    <location>
        <begin position="37"/>
        <end position="151"/>
    </location>
</feature>
<dbReference type="Pfam" id="PF07731">
    <property type="entry name" value="Cu-oxidase_2"/>
    <property type="match status" value="1"/>
</dbReference>
<dbReference type="FunFam" id="2.60.40.420:FF:000024">
    <property type="entry name" value="FET5p Multicopper oxidase"/>
    <property type="match status" value="1"/>
</dbReference>
<evidence type="ECO:0000256" key="12">
    <source>
        <dbReference type="ARBA" id="ARBA00023180"/>
    </source>
</evidence>
<evidence type="ECO:0000313" key="18">
    <source>
        <dbReference type="EMBL" id="KAK1726101.1"/>
    </source>
</evidence>
<dbReference type="Pfam" id="PF07732">
    <property type="entry name" value="Cu-oxidase_3"/>
    <property type="match status" value="1"/>
</dbReference>
<evidence type="ECO:0000259" key="16">
    <source>
        <dbReference type="Pfam" id="PF07731"/>
    </source>
</evidence>
<keyword evidence="5" id="KW-0479">Metal-binding</keyword>
<proteinExistence type="inferred from homology"/>